<dbReference type="EMBL" id="BOMG01000103">
    <property type="protein sequence ID" value="GID60052.1"/>
    <property type="molecule type" value="Genomic_DNA"/>
</dbReference>
<dbReference type="SMART" id="SM00347">
    <property type="entry name" value="HTH_MARR"/>
    <property type="match status" value="1"/>
</dbReference>
<dbReference type="Gene3D" id="1.10.10.10">
    <property type="entry name" value="Winged helix-like DNA-binding domain superfamily/Winged helix DNA-binding domain"/>
    <property type="match status" value="1"/>
</dbReference>
<protein>
    <recommendedName>
        <fullName evidence="1">HTH marR-type domain-containing protein</fullName>
    </recommendedName>
</protein>
<keyword evidence="3" id="KW-1185">Reference proteome</keyword>
<organism evidence="2 3">
    <name type="scientific">Actinoplanes couchii</name>
    <dbReference type="NCBI Taxonomy" id="403638"/>
    <lineage>
        <taxon>Bacteria</taxon>
        <taxon>Bacillati</taxon>
        <taxon>Actinomycetota</taxon>
        <taxon>Actinomycetes</taxon>
        <taxon>Micromonosporales</taxon>
        <taxon>Micromonosporaceae</taxon>
        <taxon>Actinoplanes</taxon>
    </lineage>
</organism>
<dbReference type="InterPro" id="IPR039422">
    <property type="entry name" value="MarR/SlyA-like"/>
</dbReference>
<dbReference type="InterPro" id="IPR036388">
    <property type="entry name" value="WH-like_DNA-bd_sf"/>
</dbReference>
<name>A0ABQ3XNP4_9ACTN</name>
<proteinExistence type="predicted"/>
<evidence type="ECO:0000313" key="2">
    <source>
        <dbReference type="EMBL" id="GID60052.1"/>
    </source>
</evidence>
<gene>
    <name evidence="2" type="ORF">Aco03nite_084560</name>
</gene>
<dbReference type="InterPro" id="IPR000835">
    <property type="entry name" value="HTH_MarR-typ"/>
</dbReference>
<accession>A0ABQ3XNP4</accession>
<reference evidence="2 3" key="1">
    <citation type="submission" date="2021-01" db="EMBL/GenBank/DDBJ databases">
        <title>Whole genome shotgun sequence of Actinoplanes couchii NBRC 106145.</title>
        <authorList>
            <person name="Komaki H."/>
            <person name="Tamura T."/>
        </authorList>
    </citation>
    <scope>NUCLEOTIDE SEQUENCE [LARGE SCALE GENOMIC DNA]</scope>
    <source>
        <strain evidence="2 3">NBRC 106145</strain>
    </source>
</reference>
<dbReference type="SUPFAM" id="SSF46785">
    <property type="entry name" value="Winged helix' DNA-binding domain"/>
    <property type="match status" value="1"/>
</dbReference>
<dbReference type="Proteomes" id="UP000612282">
    <property type="component" value="Unassembled WGS sequence"/>
</dbReference>
<dbReference type="PANTHER" id="PTHR33164:SF104">
    <property type="entry name" value="TRANSCRIPTIONAL REGULATORY PROTEIN"/>
    <property type="match status" value="1"/>
</dbReference>
<sequence>MDPALLDLLGTLRRAGEPYALSTRELAEHTLVTPAAISQRLTRAEQQGWVVREPAPQRRVIVRLTGAGRQIIDDIAGRIFDRENELLAGLSPEQRAALAANLERLVLAVADPGPIDAAFGPER</sequence>
<feature type="domain" description="HTH marR-type" evidence="1">
    <location>
        <begin position="1"/>
        <end position="107"/>
    </location>
</feature>
<dbReference type="Pfam" id="PF12802">
    <property type="entry name" value="MarR_2"/>
    <property type="match status" value="1"/>
</dbReference>
<dbReference type="PANTHER" id="PTHR33164">
    <property type="entry name" value="TRANSCRIPTIONAL REGULATOR, MARR FAMILY"/>
    <property type="match status" value="1"/>
</dbReference>
<dbReference type="PROSITE" id="PS50995">
    <property type="entry name" value="HTH_MARR_2"/>
    <property type="match status" value="1"/>
</dbReference>
<evidence type="ECO:0000313" key="3">
    <source>
        <dbReference type="Proteomes" id="UP000612282"/>
    </source>
</evidence>
<comment type="caution">
    <text evidence="2">The sequence shown here is derived from an EMBL/GenBank/DDBJ whole genome shotgun (WGS) entry which is preliminary data.</text>
</comment>
<evidence type="ECO:0000259" key="1">
    <source>
        <dbReference type="PROSITE" id="PS50995"/>
    </source>
</evidence>
<dbReference type="RefSeq" id="WP_203806691.1">
    <property type="nucleotide sequence ID" value="NZ_BAAAQE010000003.1"/>
</dbReference>
<dbReference type="InterPro" id="IPR036390">
    <property type="entry name" value="WH_DNA-bd_sf"/>
</dbReference>